<organism evidence="1 2">
    <name type="scientific">Dictyobacter vulcani</name>
    <dbReference type="NCBI Taxonomy" id="2607529"/>
    <lineage>
        <taxon>Bacteria</taxon>
        <taxon>Bacillati</taxon>
        <taxon>Chloroflexota</taxon>
        <taxon>Ktedonobacteria</taxon>
        <taxon>Ktedonobacterales</taxon>
        <taxon>Dictyobacteraceae</taxon>
        <taxon>Dictyobacter</taxon>
    </lineage>
</organism>
<proteinExistence type="predicted"/>
<evidence type="ECO:0000313" key="1">
    <source>
        <dbReference type="EMBL" id="GER91386.1"/>
    </source>
</evidence>
<dbReference type="EMBL" id="BKZW01000003">
    <property type="protein sequence ID" value="GER91386.1"/>
    <property type="molecule type" value="Genomic_DNA"/>
</dbReference>
<comment type="caution">
    <text evidence="1">The sequence shown here is derived from an EMBL/GenBank/DDBJ whole genome shotgun (WGS) entry which is preliminary data.</text>
</comment>
<name>A0A5J4L1K9_9CHLR</name>
<protein>
    <submittedName>
        <fullName evidence="1">Uncharacterized protein</fullName>
    </submittedName>
</protein>
<gene>
    <name evidence="1" type="ORF">KDW_55480</name>
</gene>
<sequence length="143" mass="15889">MFRNGLIILQRSQQPVTSRASIGQGFQSRKSFGSYDEQRLGRIQIMDCFGKVRAIDIRDKAAGEIAIAIVAQSIISHMRAEIGSTNTNVDNIADTLAGKTLPRATANPTCKVRHFLQHSMYLRNDILTIHDDLLVLWGTQGHV</sequence>
<keyword evidence="2" id="KW-1185">Reference proteome</keyword>
<evidence type="ECO:0000313" key="2">
    <source>
        <dbReference type="Proteomes" id="UP000326912"/>
    </source>
</evidence>
<accession>A0A5J4L1K9</accession>
<dbReference type="AlphaFoldDB" id="A0A5J4L1K9"/>
<dbReference type="Proteomes" id="UP000326912">
    <property type="component" value="Unassembled WGS sequence"/>
</dbReference>
<reference evidence="1 2" key="1">
    <citation type="submission" date="2019-10" db="EMBL/GenBank/DDBJ databases">
        <title>Dictyobacter vulcani sp. nov., within the class Ktedonobacteria, isolated from soil of volcanic Mt. Zao.</title>
        <authorList>
            <person name="Zheng Y."/>
            <person name="Wang C.M."/>
            <person name="Sakai Y."/>
            <person name="Abe K."/>
            <person name="Yokota A."/>
            <person name="Yabe S."/>
        </authorList>
    </citation>
    <scope>NUCLEOTIDE SEQUENCE [LARGE SCALE GENOMIC DNA]</scope>
    <source>
        <strain evidence="1 2">W12</strain>
    </source>
</reference>